<dbReference type="AlphaFoldDB" id="A0A1H5ILC5"/>
<evidence type="ECO:0000313" key="2">
    <source>
        <dbReference type="Proteomes" id="UP000242849"/>
    </source>
</evidence>
<gene>
    <name evidence="1" type="ORF">SAMN05421553_4725</name>
</gene>
<organism evidence="1 2">
    <name type="scientific">Pseudomonas anguilliseptica</name>
    <dbReference type="NCBI Taxonomy" id="53406"/>
    <lineage>
        <taxon>Bacteria</taxon>
        <taxon>Pseudomonadati</taxon>
        <taxon>Pseudomonadota</taxon>
        <taxon>Gammaproteobacteria</taxon>
        <taxon>Pseudomonadales</taxon>
        <taxon>Pseudomonadaceae</taxon>
        <taxon>Pseudomonas</taxon>
    </lineage>
</organism>
<dbReference type="EMBL" id="FNSC01000001">
    <property type="protein sequence ID" value="SEE40975.1"/>
    <property type="molecule type" value="Genomic_DNA"/>
</dbReference>
<evidence type="ECO:0000313" key="1">
    <source>
        <dbReference type="EMBL" id="SEE40975.1"/>
    </source>
</evidence>
<proteinExistence type="predicted"/>
<dbReference type="Proteomes" id="UP000242849">
    <property type="component" value="Unassembled WGS sequence"/>
</dbReference>
<dbReference type="OrthoDB" id="6988097at2"/>
<name>A0A1H5ILC5_PSEAG</name>
<keyword evidence="2" id="KW-1185">Reference proteome</keyword>
<accession>A0A1H5ILC5</accession>
<dbReference type="RefSeq" id="WP_090387357.1">
    <property type="nucleotide sequence ID" value="NZ_CP156749.1"/>
</dbReference>
<reference evidence="2" key="1">
    <citation type="submission" date="2016-10" db="EMBL/GenBank/DDBJ databases">
        <authorList>
            <person name="Varghese N."/>
            <person name="Submissions S."/>
        </authorList>
    </citation>
    <scope>NUCLEOTIDE SEQUENCE [LARGE SCALE GENOMIC DNA]</scope>
    <source>
        <strain evidence="2">DSM 12111</strain>
    </source>
</reference>
<sequence length="145" mass="16812">MSPWFLLLLLAFLLSPLAWLVPSRHQRGQMDVRLQARRMGVAMQLSRQEWPHWLLRQPPHACPQYHRARRRGQVDSWCYWQLEPGQWVNKWREPCADQALLAQLQALPVDAFKVEATDQMLSVCWGERGAGEALEAIVAFLQAKA</sequence>
<protein>
    <submittedName>
        <fullName evidence="1">Uncharacterized protein</fullName>
    </submittedName>
</protein>